<proteinExistence type="predicted"/>
<organism evidence="2 3">
    <name type="scientific">Mycoplasmopsis felifaucium</name>
    <dbReference type="NCBI Taxonomy" id="35768"/>
    <lineage>
        <taxon>Bacteria</taxon>
        <taxon>Bacillati</taxon>
        <taxon>Mycoplasmatota</taxon>
        <taxon>Mycoplasmoidales</taxon>
        <taxon>Metamycoplasmataceae</taxon>
        <taxon>Mycoplasmopsis</taxon>
    </lineage>
</organism>
<dbReference type="PROSITE" id="PS51257">
    <property type="entry name" value="PROKAR_LIPOPROTEIN"/>
    <property type="match status" value="1"/>
</dbReference>
<dbReference type="Pfam" id="PF07390">
    <property type="entry name" value="P30"/>
    <property type="match status" value="1"/>
</dbReference>
<dbReference type="InterPro" id="IPR009975">
    <property type="entry name" value="P30"/>
</dbReference>
<evidence type="ECO:0000313" key="3">
    <source>
        <dbReference type="Proteomes" id="UP001477443"/>
    </source>
</evidence>
<gene>
    <name evidence="2" type="ORF">WG617_02045</name>
</gene>
<feature type="chain" id="PRO_5047078687" evidence="1">
    <location>
        <begin position="24"/>
        <end position="183"/>
    </location>
</feature>
<feature type="signal peptide" evidence="1">
    <location>
        <begin position="1"/>
        <end position="23"/>
    </location>
</feature>
<accession>A0ABZ2RRU3</accession>
<dbReference type="Proteomes" id="UP001477443">
    <property type="component" value="Chromosome"/>
</dbReference>
<evidence type="ECO:0000313" key="2">
    <source>
        <dbReference type="EMBL" id="WXL28796.1"/>
    </source>
</evidence>
<sequence>MKFKKLFLGSVGGALTLAPIALAVSCGQTASKKQYSITVVEGSKQQGEVKQGSGYNYGPYDASNLKFSLTSLNKAFKDADFNTKQGKQLFYSGMDKKLYGKSSKLPWEGIHFGDLNLSDENWQLVTESTPLYTSKSSGKTNFSGYIDVVEFKPGDIITLKFRLGNFRGKTVTEDAYTMTFSLK</sequence>
<name>A0ABZ2RRU3_9BACT</name>
<protein>
    <submittedName>
        <fullName evidence="2">Variable surface lipoprotein</fullName>
    </submittedName>
</protein>
<evidence type="ECO:0000256" key="1">
    <source>
        <dbReference type="SAM" id="SignalP"/>
    </source>
</evidence>
<dbReference type="RefSeq" id="WP_338822342.1">
    <property type="nucleotide sequence ID" value="NZ_CP148067.1"/>
</dbReference>
<keyword evidence="3" id="KW-1185">Reference proteome</keyword>
<keyword evidence="2" id="KW-0449">Lipoprotein</keyword>
<reference evidence="2" key="1">
    <citation type="submission" date="2024-03" db="EMBL/GenBank/DDBJ databases">
        <title>Complete genome sequence of Mycoplasma felifaucium Z921 isolated from the trachea of a cheetah.</title>
        <authorList>
            <person name="Spergser J."/>
        </authorList>
    </citation>
    <scope>NUCLEOTIDE SEQUENCE [LARGE SCALE GENOMIC DNA]</scope>
    <source>
        <strain evidence="2">Z921</strain>
    </source>
</reference>
<dbReference type="EMBL" id="CP148067">
    <property type="protein sequence ID" value="WXL28796.1"/>
    <property type="molecule type" value="Genomic_DNA"/>
</dbReference>
<keyword evidence="1" id="KW-0732">Signal</keyword>